<name>A0A2P8DD33_9BACT</name>
<organism evidence="7 8">
    <name type="scientific">Taibaiella chishuiensis</name>
    <dbReference type="NCBI Taxonomy" id="1434707"/>
    <lineage>
        <taxon>Bacteria</taxon>
        <taxon>Pseudomonadati</taxon>
        <taxon>Bacteroidota</taxon>
        <taxon>Chitinophagia</taxon>
        <taxon>Chitinophagales</taxon>
        <taxon>Chitinophagaceae</taxon>
        <taxon>Taibaiella</taxon>
    </lineage>
</organism>
<feature type="transmembrane region" description="Helical" evidence="6">
    <location>
        <begin position="38"/>
        <end position="60"/>
    </location>
</feature>
<feature type="transmembrane region" description="Helical" evidence="6">
    <location>
        <begin position="206"/>
        <end position="222"/>
    </location>
</feature>
<evidence type="ECO:0000256" key="1">
    <source>
        <dbReference type="ARBA" id="ARBA00004651"/>
    </source>
</evidence>
<feature type="transmembrane region" description="Helical" evidence="6">
    <location>
        <begin position="166"/>
        <end position="186"/>
    </location>
</feature>
<feature type="transmembrane region" description="Helical" evidence="6">
    <location>
        <begin position="80"/>
        <end position="98"/>
    </location>
</feature>
<evidence type="ECO:0000256" key="3">
    <source>
        <dbReference type="ARBA" id="ARBA00022692"/>
    </source>
</evidence>
<feature type="transmembrane region" description="Helical" evidence="6">
    <location>
        <begin position="137"/>
        <end position="157"/>
    </location>
</feature>
<keyword evidence="2" id="KW-1003">Cell membrane</keyword>
<feature type="transmembrane region" description="Helical" evidence="6">
    <location>
        <begin position="373"/>
        <end position="399"/>
    </location>
</feature>
<dbReference type="EMBL" id="PYGD01000001">
    <property type="protein sequence ID" value="PSK95130.1"/>
    <property type="molecule type" value="Genomic_DNA"/>
</dbReference>
<accession>A0A2P8DD33</accession>
<evidence type="ECO:0000313" key="8">
    <source>
        <dbReference type="Proteomes" id="UP000240572"/>
    </source>
</evidence>
<evidence type="ECO:0000256" key="5">
    <source>
        <dbReference type="ARBA" id="ARBA00023136"/>
    </source>
</evidence>
<keyword evidence="4 6" id="KW-1133">Transmembrane helix</keyword>
<keyword evidence="3 6" id="KW-0812">Transmembrane</keyword>
<dbReference type="Proteomes" id="UP000240572">
    <property type="component" value="Unassembled WGS sequence"/>
</dbReference>
<feature type="transmembrane region" description="Helical" evidence="6">
    <location>
        <begin position="314"/>
        <end position="334"/>
    </location>
</feature>
<feature type="transmembrane region" description="Helical" evidence="6">
    <location>
        <begin position="6"/>
        <end position="26"/>
    </location>
</feature>
<dbReference type="GO" id="GO:0005886">
    <property type="term" value="C:plasma membrane"/>
    <property type="evidence" value="ECO:0007669"/>
    <property type="project" value="UniProtKB-SubCell"/>
</dbReference>
<feature type="transmembrane region" description="Helical" evidence="6">
    <location>
        <begin position="251"/>
        <end position="271"/>
    </location>
</feature>
<sequence length="461" mass="51604">MFGNSFRIFAIRLFSTLASLVVMVFFSHQLSQEDNGQYLGFIVNLTITSTLAGLGIGLLLFTYTGDELRYLVRSIRPRYYYAYLALLLLIAGVFAGLTCGSPAALARSGYIPFLFFIAYTAGVLLESVLMVAKQFKLLLLSGFLYALLYVGVSLMAYDKGFSMDRLLLWLLPVVYGKLLLLLWAAFSFLRRPPVGDPASFKSKKTFSLWLHLGFYDLSNMLIQWLDKFIVSLLLTAGTAAVYINGTVNIPFVPLALSAVSNATLMQLSYTTGRREKAALMRQAGRLLSCIAYPVFFFLLFFRAEFITVAFSDKYAGAIPIFLCSVLILPVRAYSNTTILQNYHRGRLINIGVVLDYIVAIAIMYPLYRWLGLAGIALSFVLSTYVQVIFYLYFSARLLGQPMTQLVPLKNWIGKLLGFGLLGFGLYHFLHGLLTPFYLLVAGCSVMGLVSVVLLRYEMKRE</sequence>
<dbReference type="RefSeq" id="WP_106521799.1">
    <property type="nucleotide sequence ID" value="NZ_PYGD01000001.1"/>
</dbReference>
<dbReference type="AlphaFoldDB" id="A0A2P8DD33"/>
<dbReference type="PANTHER" id="PTHR30250">
    <property type="entry name" value="PST FAMILY PREDICTED COLANIC ACID TRANSPORTER"/>
    <property type="match status" value="1"/>
</dbReference>
<proteinExistence type="predicted"/>
<dbReference type="PANTHER" id="PTHR30250:SF11">
    <property type="entry name" value="O-ANTIGEN TRANSPORTER-RELATED"/>
    <property type="match status" value="1"/>
</dbReference>
<feature type="transmembrane region" description="Helical" evidence="6">
    <location>
        <begin position="435"/>
        <end position="456"/>
    </location>
</feature>
<feature type="transmembrane region" description="Helical" evidence="6">
    <location>
        <begin position="283"/>
        <end position="302"/>
    </location>
</feature>
<feature type="transmembrane region" description="Helical" evidence="6">
    <location>
        <begin position="110"/>
        <end position="131"/>
    </location>
</feature>
<evidence type="ECO:0000313" key="7">
    <source>
        <dbReference type="EMBL" id="PSK95130.1"/>
    </source>
</evidence>
<comment type="subcellular location">
    <subcellularLocation>
        <location evidence="1">Cell membrane</location>
        <topology evidence="1">Multi-pass membrane protein</topology>
    </subcellularLocation>
</comment>
<evidence type="ECO:0000256" key="4">
    <source>
        <dbReference type="ARBA" id="ARBA00022989"/>
    </source>
</evidence>
<dbReference type="OrthoDB" id="869483at2"/>
<evidence type="ECO:0000256" key="2">
    <source>
        <dbReference type="ARBA" id="ARBA00022475"/>
    </source>
</evidence>
<dbReference type="InterPro" id="IPR050833">
    <property type="entry name" value="Poly_Biosynth_Transport"/>
</dbReference>
<feature type="transmembrane region" description="Helical" evidence="6">
    <location>
        <begin position="346"/>
        <end position="367"/>
    </location>
</feature>
<gene>
    <name evidence="7" type="ORF">B0I18_1011294</name>
</gene>
<reference evidence="7 8" key="1">
    <citation type="submission" date="2018-03" db="EMBL/GenBank/DDBJ databases">
        <title>Genomic Encyclopedia of Type Strains, Phase III (KMG-III): the genomes of soil and plant-associated and newly described type strains.</title>
        <authorList>
            <person name="Whitman W."/>
        </authorList>
    </citation>
    <scope>NUCLEOTIDE SEQUENCE [LARGE SCALE GENOMIC DNA]</scope>
    <source>
        <strain evidence="7 8">CGMCC 1.12700</strain>
    </source>
</reference>
<keyword evidence="8" id="KW-1185">Reference proteome</keyword>
<evidence type="ECO:0000256" key="6">
    <source>
        <dbReference type="SAM" id="Phobius"/>
    </source>
</evidence>
<protein>
    <submittedName>
        <fullName evidence="7">O-antigen/teichoic acid export membrane protein</fullName>
    </submittedName>
</protein>
<keyword evidence="5 6" id="KW-0472">Membrane</keyword>
<comment type="caution">
    <text evidence="7">The sequence shown here is derived from an EMBL/GenBank/DDBJ whole genome shotgun (WGS) entry which is preliminary data.</text>
</comment>
<feature type="transmembrane region" description="Helical" evidence="6">
    <location>
        <begin position="411"/>
        <end position="429"/>
    </location>
</feature>